<proteinExistence type="predicted"/>
<dbReference type="Proteomes" id="UP001230807">
    <property type="component" value="Unassembled WGS sequence"/>
</dbReference>
<accession>A0ABT7MR93</accession>
<evidence type="ECO:0000313" key="2">
    <source>
        <dbReference type="EMBL" id="MDL5377681.1"/>
    </source>
</evidence>
<evidence type="ECO:0000313" key="3">
    <source>
        <dbReference type="Proteomes" id="UP001230807"/>
    </source>
</evidence>
<feature type="chain" id="PRO_5046076768" description="Lipoprotein" evidence="1">
    <location>
        <begin position="25"/>
        <end position="424"/>
    </location>
</feature>
<dbReference type="PROSITE" id="PS51257">
    <property type="entry name" value="PROKAR_LIPOPROTEIN"/>
    <property type="match status" value="1"/>
</dbReference>
<dbReference type="EMBL" id="JASWER010000010">
    <property type="protein sequence ID" value="MDL5377681.1"/>
    <property type="molecule type" value="Genomic_DNA"/>
</dbReference>
<keyword evidence="3" id="KW-1185">Reference proteome</keyword>
<reference evidence="2 3" key="1">
    <citation type="submission" date="2023-06" db="EMBL/GenBank/DDBJ databases">
        <title>Influencing factors and mechanism of Cr(VI) reduction by facultative anaerobic Exiguobacterium sp. PY14.</title>
        <authorList>
            <person name="Zou L."/>
        </authorList>
    </citation>
    <scope>NUCLEOTIDE SEQUENCE [LARGE SCALE GENOMIC DNA]</scope>
    <source>
        <strain evidence="2 3">PY14</strain>
    </source>
</reference>
<protein>
    <recommendedName>
        <fullName evidence="4">Lipoprotein</fullName>
    </recommendedName>
</protein>
<sequence>MKKYLILCTLAMLFVLFGCEEEHAFRLHTAPEYYQGRASLPSGQQIEMTESDRTNVLDACYPEDAITRVPDGERLLISTVKLSQPLTTTASTEVFPTATFFEVENQTYVQCQADTFTYMKQIDALPDSLTPYREQAVSSSAMSNLRVAQPHEQVHFTEEMKKPVGNEPYPKRHGFEQTLVHVTMPFNGSFEFTFESPESRETITLPINESSRQPFLSLGLGTEVSQDTQQYGLHLSSDQTLYEDVLRPQDATYDRMLGTRQASTLPNKLVPNERYPLFSFSFIRDGKPYKQVVSITYKEETLLHGDRLKTKMRQQFAHRRHVVAHELALIGTESKDAPFLHHANAETVQFVFQAIDRSKAVATAGTPAPTPYLTVFEGICAQTFDVSYTEDDVILTNTKTGSHFKLLRADAERWRDLSIGQANN</sequence>
<feature type="signal peptide" evidence="1">
    <location>
        <begin position="1"/>
        <end position="24"/>
    </location>
</feature>
<name>A0ABT7MR93_9BACL</name>
<keyword evidence="1" id="KW-0732">Signal</keyword>
<organism evidence="2 3">
    <name type="scientific">Exiguobacterium mexicanum</name>
    <dbReference type="NCBI Taxonomy" id="340146"/>
    <lineage>
        <taxon>Bacteria</taxon>
        <taxon>Bacillati</taxon>
        <taxon>Bacillota</taxon>
        <taxon>Bacilli</taxon>
        <taxon>Bacillales</taxon>
        <taxon>Bacillales Family XII. Incertae Sedis</taxon>
        <taxon>Exiguobacterium</taxon>
    </lineage>
</organism>
<dbReference type="RefSeq" id="WP_286038450.1">
    <property type="nucleotide sequence ID" value="NZ_CP183077.1"/>
</dbReference>
<comment type="caution">
    <text evidence="2">The sequence shown here is derived from an EMBL/GenBank/DDBJ whole genome shotgun (WGS) entry which is preliminary data.</text>
</comment>
<gene>
    <name evidence="2" type="ORF">QR695_11795</name>
</gene>
<evidence type="ECO:0000256" key="1">
    <source>
        <dbReference type="SAM" id="SignalP"/>
    </source>
</evidence>
<evidence type="ECO:0008006" key="4">
    <source>
        <dbReference type="Google" id="ProtNLM"/>
    </source>
</evidence>